<dbReference type="KEGG" id="aak:AA2016_2108"/>
<dbReference type="InterPro" id="IPR010626">
    <property type="entry name" value="DUF1217"/>
</dbReference>
<sequence length="398" mass="44610">MPFSLAQAMGRSLHRLCCGGRAVVVLNTYTSYHLIARDLGKALDRVENQPTVERDTEYYLKNITKVKSIDEFVKNDRLFKYAMKAHGLQDMAYAKAFMVKALKEGVAKEDSFANKLTDKRYAEFVKSFNFAELGDKATVYTKAQQGAVDKYLIRVKLDGVDPNSEAVKKEVKYYLDNIVKVTSAKDLMSDTRLYTFAMKSFGIEGSIPNKEMMEKVLAGGVRDPKSYANQMTDKRYAAFASTYNFEALGKDATTYNAAQRPAVDKYVRQTLEEDAGKDNEGVRLALYFERKAPSITSFYEVLADPALAKVVRTALGLPESFASANIDRQVKLFEDKLKIETFANPKKLGEFLKRFTSLWEINNPSSPVQASVGTLFGSSSPAYGVSTDVLFAMQKLRF</sequence>
<dbReference type="InterPro" id="IPR023157">
    <property type="entry name" value="AGR-C-984p-like_sf"/>
</dbReference>
<dbReference type="Proteomes" id="UP000075755">
    <property type="component" value="Chromosome"/>
</dbReference>
<dbReference type="SUPFAM" id="SSF158837">
    <property type="entry name" value="AGR C 984p-like"/>
    <property type="match status" value="2"/>
</dbReference>
<evidence type="ECO:0000313" key="2">
    <source>
        <dbReference type="Proteomes" id="UP000075755"/>
    </source>
</evidence>
<name>A0AAC9AQU0_AMIAI</name>
<accession>A0AAC9AQU0</accession>
<dbReference type="AlphaFoldDB" id="A0AAC9AQU0"/>
<protein>
    <recommendedName>
        <fullName evidence="3">DUF1217 domain-containing protein</fullName>
    </recommendedName>
</protein>
<evidence type="ECO:0008006" key="3">
    <source>
        <dbReference type="Google" id="ProtNLM"/>
    </source>
</evidence>
<organism evidence="1 2">
    <name type="scientific">Aminobacter aminovorans</name>
    <name type="common">Chelatobacter heintzii</name>
    <dbReference type="NCBI Taxonomy" id="83263"/>
    <lineage>
        <taxon>Bacteria</taxon>
        <taxon>Pseudomonadati</taxon>
        <taxon>Pseudomonadota</taxon>
        <taxon>Alphaproteobacteria</taxon>
        <taxon>Hyphomicrobiales</taxon>
        <taxon>Phyllobacteriaceae</taxon>
        <taxon>Aminobacter</taxon>
    </lineage>
</organism>
<dbReference type="EMBL" id="CP015005">
    <property type="protein sequence ID" value="AMS41038.1"/>
    <property type="molecule type" value="Genomic_DNA"/>
</dbReference>
<dbReference type="Pfam" id="PF06748">
    <property type="entry name" value="DUF1217"/>
    <property type="match status" value="1"/>
</dbReference>
<evidence type="ECO:0000313" key="1">
    <source>
        <dbReference type="EMBL" id="AMS41038.1"/>
    </source>
</evidence>
<reference evidence="1 2" key="1">
    <citation type="submission" date="2016-03" db="EMBL/GenBank/DDBJ databases">
        <title>Complete genome of Aminobacter aminovorans KCTC 2477.</title>
        <authorList>
            <person name="Kim K.M."/>
        </authorList>
    </citation>
    <scope>NUCLEOTIDE SEQUENCE [LARGE SCALE GENOMIC DNA]</scope>
    <source>
        <strain evidence="1 2">KCTC 2477</strain>
    </source>
</reference>
<dbReference type="Gene3D" id="1.10.3700.10">
    <property type="entry name" value="AGR C 984p-like"/>
    <property type="match status" value="2"/>
</dbReference>
<gene>
    <name evidence="1" type="ORF">AA2016_2108</name>
</gene>
<proteinExistence type="predicted"/>